<dbReference type="EMBL" id="BKCJ011890286">
    <property type="protein sequence ID" value="GFD61367.1"/>
    <property type="molecule type" value="Genomic_DNA"/>
</dbReference>
<feature type="compositionally biased region" description="Polar residues" evidence="1">
    <location>
        <begin position="28"/>
        <end position="42"/>
    </location>
</feature>
<feature type="non-terminal residue" evidence="2">
    <location>
        <position position="78"/>
    </location>
</feature>
<evidence type="ECO:0000256" key="1">
    <source>
        <dbReference type="SAM" id="MobiDB-lite"/>
    </source>
</evidence>
<comment type="caution">
    <text evidence="2">The sequence shown here is derived from an EMBL/GenBank/DDBJ whole genome shotgun (WGS) entry which is preliminary data.</text>
</comment>
<feature type="region of interest" description="Disordered" evidence="1">
    <location>
        <begin position="1"/>
        <end position="57"/>
    </location>
</feature>
<name>A0A699XNW7_TANCI</name>
<accession>A0A699XNW7</accession>
<sequence length="78" mass="8699">VWSTGSTNPHNKEGDATFDGKEHAAEQPESTVNLSPSSSALSGEQDDITKKKDKGKIPVDYLTRNRDFNEDFEHYSKD</sequence>
<evidence type="ECO:0000313" key="2">
    <source>
        <dbReference type="EMBL" id="GFD61367.1"/>
    </source>
</evidence>
<organism evidence="2">
    <name type="scientific">Tanacetum cinerariifolium</name>
    <name type="common">Dalmatian daisy</name>
    <name type="synonym">Chrysanthemum cinerariifolium</name>
    <dbReference type="NCBI Taxonomy" id="118510"/>
    <lineage>
        <taxon>Eukaryota</taxon>
        <taxon>Viridiplantae</taxon>
        <taxon>Streptophyta</taxon>
        <taxon>Embryophyta</taxon>
        <taxon>Tracheophyta</taxon>
        <taxon>Spermatophyta</taxon>
        <taxon>Magnoliopsida</taxon>
        <taxon>eudicotyledons</taxon>
        <taxon>Gunneridae</taxon>
        <taxon>Pentapetalae</taxon>
        <taxon>asterids</taxon>
        <taxon>campanulids</taxon>
        <taxon>Asterales</taxon>
        <taxon>Asteraceae</taxon>
        <taxon>Asteroideae</taxon>
        <taxon>Anthemideae</taxon>
        <taxon>Anthemidinae</taxon>
        <taxon>Tanacetum</taxon>
    </lineage>
</organism>
<protein>
    <submittedName>
        <fullName evidence="2">Uncharacterized protein</fullName>
    </submittedName>
</protein>
<feature type="non-terminal residue" evidence="2">
    <location>
        <position position="1"/>
    </location>
</feature>
<dbReference type="AlphaFoldDB" id="A0A699XNW7"/>
<proteinExistence type="predicted"/>
<reference evidence="2" key="1">
    <citation type="journal article" date="2019" name="Sci. Rep.">
        <title>Draft genome of Tanacetum cinerariifolium, the natural source of mosquito coil.</title>
        <authorList>
            <person name="Yamashiro T."/>
            <person name="Shiraishi A."/>
            <person name="Satake H."/>
            <person name="Nakayama K."/>
        </authorList>
    </citation>
    <scope>NUCLEOTIDE SEQUENCE</scope>
</reference>
<gene>
    <name evidence="2" type="ORF">Tci_933336</name>
</gene>
<feature type="compositionally biased region" description="Basic and acidic residues" evidence="1">
    <location>
        <begin position="10"/>
        <end position="26"/>
    </location>
</feature>